<sequence length="76" mass="8614">MLYAHLGGNFPPNGFLTPITADQSAVLCFSFFHYFSICYFSSHSLFEIFAKLAKSAKICYNPPNFLSIKTENCYVE</sequence>
<dbReference type="EMBL" id="PQVI01000120">
    <property type="protein sequence ID" value="POY41938.1"/>
    <property type="molecule type" value="Genomic_DNA"/>
</dbReference>
<organism evidence="1 2">
    <name type="scientific">Avibacterium endocarditidis</name>
    <dbReference type="NCBI Taxonomy" id="380674"/>
    <lineage>
        <taxon>Bacteria</taxon>
        <taxon>Pseudomonadati</taxon>
        <taxon>Pseudomonadota</taxon>
        <taxon>Gammaproteobacteria</taxon>
        <taxon>Pasteurellales</taxon>
        <taxon>Pasteurellaceae</taxon>
        <taxon>Avibacterium</taxon>
    </lineage>
</organism>
<reference evidence="1 2" key="1">
    <citation type="submission" date="2018-02" db="EMBL/GenBank/DDBJ databases">
        <title>Classification genera of Pasteurellaceae by whole genome sequence comparison.</title>
        <authorList>
            <person name="Christensen H."/>
        </authorList>
    </citation>
    <scope>NUCLEOTIDE SEQUENCE [LARGE SCALE GENOMIC DNA]</scope>
    <source>
        <strain evidence="1 2">20186H4H1</strain>
    </source>
</reference>
<evidence type="ECO:0000313" key="1">
    <source>
        <dbReference type="EMBL" id="POY41938.1"/>
    </source>
</evidence>
<accession>A0ABX4ZQZ5</accession>
<comment type="caution">
    <text evidence="1">The sequence shown here is derived from an EMBL/GenBank/DDBJ whole genome shotgun (WGS) entry which is preliminary data.</text>
</comment>
<protein>
    <submittedName>
        <fullName evidence="1">Uncharacterized protein</fullName>
    </submittedName>
</protein>
<keyword evidence="2" id="KW-1185">Reference proteome</keyword>
<gene>
    <name evidence="1" type="ORF">C3Z13_08915</name>
</gene>
<dbReference type="Proteomes" id="UP000237229">
    <property type="component" value="Unassembled WGS sequence"/>
</dbReference>
<proteinExistence type="predicted"/>
<evidence type="ECO:0000313" key="2">
    <source>
        <dbReference type="Proteomes" id="UP000237229"/>
    </source>
</evidence>
<name>A0ABX4ZQZ5_9PAST</name>